<dbReference type="Proteomes" id="UP001497457">
    <property type="component" value="Chromosome 3rd"/>
</dbReference>
<comment type="subcellular location">
    <subcellularLocation>
        <location evidence="1">Nucleus</location>
    </subcellularLocation>
</comment>
<evidence type="ECO:0000256" key="4">
    <source>
        <dbReference type="ARBA" id="ARBA00023163"/>
    </source>
</evidence>
<dbReference type="Gene3D" id="3.40.1810.10">
    <property type="entry name" value="Transcription factor, MADS-box"/>
    <property type="match status" value="1"/>
</dbReference>
<dbReference type="PANTHER" id="PTHR11945:SF570">
    <property type="entry name" value="MADS-BOX TRANSCRIPTION FACTOR FAMILY PROTEIN-RELATED"/>
    <property type="match status" value="1"/>
</dbReference>
<keyword evidence="6" id="KW-0175">Coiled coil</keyword>
<reference evidence="8" key="1">
    <citation type="submission" date="2024-10" db="EMBL/GenBank/DDBJ databases">
        <authorList>
            <person name="Ryan C."/>
        </authorList>
    </citation>
    <scope>NUCLEOTIDE SEQUENCE [LARGE SCALE GENOMIC DNA]</scope>
</reference>
<evidence type="ECO:0000313" key="9">
    <source>
        <dbReference type="Proteomes" id="UP001497457"/>
    </source>
</evidence>
<evidence type="ECO:0000256" key="3">
    <source>
        <dbReference type="ARBA" id="ARBA00023125"/>
    </source>
</evidence>
<dbReference type="EMBL" id="OZ075113">
    <property type="protein sequence ID" value="CAL5023843.1"/>
    <property type="molecule type" value="Genomic_DNA"/>
</dbReference>
<dbReference type="PROSITE" id="PS50066">
    <property type="entry name" value="MADS_BOX_2"/>
    <property type="match status" value="1"/>
</dbReference>
<feature type="domain" description="MADS-box" evidence="7">
    <location>
        <begin position="46"/>
        <end position="106"/>
    </location>
</feature>
<keyword evidence="2" id="KW-0805">Transcription regulation</keyword>
<dbReference type="GO" id="GO:0003677">
    <property type="term" value="F:DNA binding"/>
    <property type="evidence" value="ECO:0007669"/>
    <property type="project" value="UniProtKB-KW"/>
</dbReference>
<dbReference type="Pfam" id="PF00319">
    <property type="entry name" value="SRF-TF"/>
    <property type="match status" value="1"/>
</dbReference>
<keyword evidence="9" id="KW-1185">Reference proteome</keyword>
<feature type="coiled-coil region" evidence="6">
    <location>
        <begin position="127"/>
        <end position="161"/>
    </location>
</feature>
<keyword evidence="3" id="KW-0238">DNA-binding</keyword>
<dbReference type="InterPro" id="IPR036879">
    <property type="entry name" value="TF_MADSbox_sf"/>
</dbReference>
<evidence type="ECO:0000256" key="6">
    <source>
        <dbReference type="SAM" id="Coils"/>
    </source>
</evidence>
<dbReference type="PANTHER" id="PTHR11945">
    <property type="entry name" value="MADS BOX PROTEIN"/>
    <property type="match status" value="1"/>
</dbReference>
<sequence length="358" mass="37232">MLSPPQDHPDVPIMAATAAAMAKEAAAEMVAVAGAGGGERKRKKTLGRQKIEIKRINCIEARHVCFSKRRAGLFKKAFELSVRTGAHLGIVVFSPADKPYSIGHSSVNAVLGRYCGDPASSYVPPTAEEAAAEVSALDAAAQEYESECERLHEAIKAEGRRRAALDASAAAAAGAWNVVGGDLRGVPMPELVAMLAALERVQVEAVERTREIVAEEAIMQHYAAAGAAAGDGFHLQYPYPGAAGMFAADGGAGAGSSSHLGGMDTRMTLMGGDDVSHTLPFAPMMLPGDLPPPPPVLPQAFNYGYEDNHFGGYGGYGYDLLGDGSSGHGATYEMKGLAGDGGMEGYCYGATTTCNFFG</sequence>
<keyword evidence="4" id="KW-0804">Transcription</keyword>
<evidence type="ECO:0000256" key="5">
    <source>
        <dbReference type="ARBA" id="ARBA00023242"/>
    </source>
</evidence>
<dbReference type="InterPro" id="IPR002100">
    <property type="entry name" value="TF_MADSbox"/>
</dbReference>
<keyword evidence="5" id="KW-0539">Nucleus</keyword>
<gene>
    <name evidence="8" type="ORF">URODEC1_LOCUS77187</name>
</gene>
<evidence type="ECO:0000259" key="7">
    <source>
        <dbReference type="PROSITE" id="PS50066"/>
    </source>
</evidence>
<proteinExistence type="predicted"/>
<evidence type="ECO:0000256" key="2">
    <source>
        <dbReference type="ARBA" id="ARBA00023015"/>
    </source>
</evidence>
<dbReference type="AlphaFoldDB" id="A0ABC9CPF4"/>
<name>A0ABC9CPF4_9POAL</name>
<dbReference type="PRINTS" id="PR00404">
    <property type="entry name" value="MADSDOMAIN"/>
</dbReference>
<protein>
    <recommendedName>
        <fullName evidence="7">MADS-box domain-containing protein</fullName>
    </recommendedName>
</protein>
<dbReference type="SMART" id="SM00432">
    <property type="entry name" value="MADS"/>
    <property type="match status" value="1"/>
</dbReference>
<accession>A0ABC9CPF4</accession>
<dbReference type="GO" id="GO:0005634">
    <property type="term" value="C:nucleus"/>
    <property type="evidence" value="ECO:0007669"/>
    <property type="project" value="UniProtKB-SubCell"/>
</dbReference>
<evidence type="ECO:0000313" key="8">
    <source>
        <dbReference type="EMBL" id="CAL5023843.1"/>
    </source>
</evidence>
<dbReference type="SUPFAM" id="SSF55455">
    <property type="entry name" value="SRF-like"/>
    <property type="match status" value="1"/>
</dbReference>
<evidence type="ECO:0000256" key="1">
    <source>
        <dbReference type="ARBA" id="ARBA00004123"/>
    </source>
</evidence>
<organism evidence="8 9">
    <name type="scientific">Urochloa decumbens</name>
    <dbReference type="NCBI Taxonomy" id="240449"/>
    <lineage>
        <taxon>Eukaryota</taxon>
        <taxon>Viridiplantae</taxon>
        <taxon>Streptophyta</taxon>
        <taxon>Embryophyta</taxon>
        <taxon>Tracheophyta</taxon>
        <taxon>Spermatophyta</taxon>
        <taxon>Magnoliopsida</taxon>
        <taxon>Liliopsida</taxon>
        <taxon>Poales</taxon>
        <taxon>Poaceae</taxon>
        <taxon>PACMAD clade</taxon>
        <taxon>Panicoideae</taxon>
        <taxon>Panicodae</taxon>
        <taxon>Paniceae</taxon>
        <taxon>Melinidinae</taxon>
        <taxon>Urochloa</taxon>
    </lineage>
</organism>